<keyword evidence="3" id="KW-1185">Reference proteome</keyword>
<sequence>MFDLRVFLVAAIVASPAVFRAADGTLPMDEALTRLLLVMVGATAVSMLVRAVWPILAGPMPEPMPAAEPETAPLLFAEPEDGELVDGLDLFSPRPE</sequence>
<dbReference type="Proteomes" id="UP001597229">
    <property type="component" value="Unassembled WGS sequence"/>
</dbReference>
<protein>
    <submittedName>
        <fullName evidence="2">Uncharacterized protein</fullName>
    </submittedName>
</protein>
<evidence type="ECO:0000256" key="1">
    <source>
        <dbReference type="SAM" id="Phobius"/>
    </source>
</evidence>
<dbReference type="EMBL" id="JBHTLX010000033">
    <property type="protein sequence ID" value="MFD1251122.1"/>
    <property type="molecule type" value="Genomic_DNA"/>
</dbReference>
<organism evidence="2 3">
    <name type="scientific">Nocardioides ginsengisoli</name>
    <dbReference type="NCBI Taxonomy" id="363868"/>
    <lineage>
        <taxon>Bacteria</taxon>
        <taxon>Bacillati</taxon>
        <taxon>Actinomycetota</taxon>
        <taxon>Actinomycetes</taxon>
        <taxon>Propionibacteriales</taxon>
        <taxon>Nocardioidaceae</taxon>
        <taxon>Nocardioides</taxon>
    </lineage>
</organism>
<name>A0ABW3W8B1_9ACTN</name>
<proteinExistence type="predicted"/>
<feature type="transmembrane region" description="Helical" evidence="1">
    <location>
        <begin position="31"/>
        <end position="53"/>
    </location>
</feature>
<keyword evidence="1" id="KW-1133">Transmembrane helix</keyword>
<dbReference type="RefSeq" id="WP_367918143.1">
    <property type="nucleotide sequence ID" value="NZ_BAABAC010000007.1"/>
</dbReference>
<gene>
    <name evidence="2" type="ORF">ACFQ3F_25250</name>
</gene>
<evidence type="ECO:0000313" key="2">
    <source>
        <dbReference type="EMBL" id="MFD1251122.1"/>
    </source>
</evidence>
<keyword evidence="1" id="KW-0812">Transmembrane</keyword>
<reference evidence="3" key="1">
    <citation type="journal article" date="2019" name="Int. J. Syst. Evol. Microbiol.">
        <title>The Global Catalogue of Microorganisms (GCM) 10K type strain sequencing project: providing services to taxonomists for standard genome sequencing and annotation.</title>
        <authorList>
            <consortium name="The Broad Institute Genomics Platform"/>
            <consortium name="The Broad Institute Genome Sequencing Center for Infectious Disease"/>
            <person name="Wu L."/>
            <person name="Ma J."/>
        </authorList>
    </citation>
    <scope>NUCLEOTIDE SEQUENCE [LARGE SCALE GENOMIC DNA]</scope>
    <source>
        <strain evidence="3">CCUG 52478</strain>
    </source>
</reference>
<accession>A0ABW3W8B1</accession>
<evidence type="ECO:0000313" key="3">
    <source>
        <dbReference type="Proteomes" id="UP001597229"/>
    </source>
</evidence>
<comment type="caution">
    <text evidence="2">The sequence shown here is derived from an EMBL/GenBank/DDBJ whole genome shotgun (WGS) entry which is preliminary data.</text>
</comment>
<keyword evidence="1" id="KW-0472">Membrane</keyword>